<dbReference type="EMBL" id="BJXL01000145">
    <property type="protein sequence ID" value="GEM84915.1"/>
    <property type="molecule type" value="Genomic_DNA"/>
</dbReference>
<dbReference type="Proteomes" id="UP000321197">
    <property type="component" value="Unassembled WGS sequence"/>
</dbReference>
<organism evidence="1 2">
    <name type="scientific">Meiothermus hypogaeus NBRC 106114</name>
    <dbReference type="NCBI Taxonomy" id="1227553"/>
    <lineage>
        <taxon>Bacteria</taxon>
        <taxon>Thermotogati</taxon>
        <taxon>Deinococcota</taxon>
        <taxon>Deinococci</taxon>
        <taxon>Thermales</taxon>
        <taxon>Thermaceae</taxon>
        <taxon>Meiothermus</taxon>
    </lineage>
</organism>
<comment type="caution">
    <text evidence="1">The sequence shown here is derived from an EMBL/GenBank/DDBJ whole genome shotgun (WGS) entry which is preliminary data.</text>
</comment>
<gene>
    <name evidence="1" type="ORF">MHY01S_30810</name>
</gene>
<reference evidence="1 2" key="1">
    <citation type="submission" date="2019-07" db="EMBL/GenBank/DDBJ databases">
        <title>Whole genome shotgun sequence of Meiothermus hypogaeus NBRC 106114.</title>
        <authorList>
            <person name="Hosoyama A."/>
            <person name="Uohara A."/>
            <person name="Ohji S."/>
            <person name="Ichikawa N."/>
        </authorList>
    </citation>
    <scope>NUCLEOTIDE SEQUENCE [LARGE SCALE GENOMIC DNA]</scope>
    <source>
        <strain evidence="1 2">NBRC 106114</strain>
    </source>
</reference>
<protein>
    <submittedName>
        <fullName evidence="1">Uncharacterized protein</fullName>
    </submittedName>
</protein>
<dbReference type="AlphaFoldDB" id="A0A511R5Q9"/>
<sequence>MLVQFWLWGQDALTGSLLAYGFQKNPSPTGRGSSLYLKGQVGLHSTAAWLLRSDGVLLYHRPSESFYWLENADGLPELSARRKACDLDAGTEYFRPFVSAYEAWIAGRYGLDYRRQQLTNLPKLARSSLDIWEHWVQPVLYESKLFPAQRSPV</sequence>
<accession>A0A511R5Q9</accession>
<proteinExistence type="predicted"/>
<name>A0A511R5Q9_9DEIN</name>
<evidence type="ECO:0000313" key="1">
    <source>
        <dbReference type="EMBL" id="GEM84915.1"/>
    </source>
</evidence>
<evidence type="ECO:0000313" key="2">
    <source>
        <dbReference type="Proteomes" id="UP000321197"/>
    </source>
</evidence>